<dbReference type="Proteomes" id="UP000663923">
    <property type="component" value="Chromosome"/>
</dbReference>
<evidence type="ECO:0000256" key="5">
    <source>
        <dbReference type="ARBA" id="ARBA00022692"/>
    </source>
</evidence>
<keyword evidence="4 9" id="KW-0997">Cell inner membrane</keyword>
<evidence type="ECO:0000259" key="10">
    <source>
        <dbReference type="Pfam" id="PF04290"/>
    </source>
</evidence>
<organism evidence="11 12">
    <name type="scientific">Parasphingorhabdus cellanae</name>
    <dbReference type="NCBI Taxonomy" id="2806553"/>
    <lineage>
        <taxon>Bacteria</taxon>
        <taxon>Pseudomonadati</taxon>
        <taxon>Pseudomonadota</taxon>
        <taxon>Alphaproteobacteria</taxon>
        <taxon>Sphingomonadales</taxon>
        <taxon>Sphingomonadaceae</taxon>
        <taxon>Parasphingorhabdus</taxon>
    </lineage>
</organism>
<keyword evidence="2 9" id="KW-0813">Transport</keyword>
<protein>
    <recommendedName>
        <fullName evidence="9">TRAP transporter small permease protein</fullName>
    </recommendedName>
</protein>
<proteinExistence type="inferred from homology"/>
<feature type="transmembrane region" description="Helical" evidence="9">
    <location>
        <begin position="121"/>
        <end position="142"/>
    </location>
</feature>
<dbReference type="PANTHER" id="PTHR35011">
    <property type="entry name" value="2,3-DIKETO-L-GULONATE TRAP TRANSPORTER SMALL PERMEASE PROTEIN YIAM"/>
    <property type="match status" value="1"/>
</dbReference>
<gene>
    <name evidence="11" type="ORF">J4G78_16990</name>
</gene>
<evidence type="ECO:0000256" key="3">
    <source>
        <dbReference type="ARBA" id="ARBA00022475"/>
    </source>
</evidence>
<evidence type="ECO:0000256" key="1">
    <source>
        <dbReference type="ARBA" id="ARBA00004429"/>
    </source>
</evidence>
<dbReference type="EMBL" id="CP071794">
    <property type="protein sequence ID" value="QTD55859.1"/>
    <property type="molecule type" value="Genomic_DNA"/>
</dbReference>
<evidence type="ECO:0000256" key="7">
    <source>
        <dbReference type="ARBA" id="ARBA00023136"/>
    </source>
</evidence>
<evidence type="ECO:0000313" key="11">
    <source>
        <dbReference type="EMBL" id="QTD55859.1"/>
    </source>
</evidence>
<comment type="function">
    <text evidence="9">Part of the tripartite ATP-independent periplasmic (TRAP) transport system.</text>
</comment>
<comment type="similarity">
    <text evidence="8 9">Belongs to the TRAP transporter small permease family.</text>
</comment>
<keyword evidence="12" id="KW-1185">Reference proteome</keyword>
<dbReference type="InterPro" id="IPR007387">
    <property type="entry name" value="TRAP_DctQ"/>
</dbReference>
<feature type="domain" description="Tripartite ATP-independent periplasmic transporters DctQ component" evidence="10">
    <location>
        <begin position="19"/>
        <end position="147"/>
    </location>
</feature>
<name>A0ABX7T5W6_9SPHN</name>
<dbReference type="RefSeq" id="WP_207987683.1">
    <property type="nucleotide sequence ID" value="NZ_CP071794.1"/>
</dbReference>
<keyword evidence="3" id="KW-1003">Cell membrane</keyword>
<dbReference type="InterPro" id="IPR055348">
    <property type="entry name" value="DctQ"/>
</dbReference>
<evidence type="ECO:0000256" key="8">
    <source>
        <dbReference type="ARBA" id="ARBA00038436"/>
    </source>
</evidence>
<accession>A0ABX7T5W6</accession>
<comment type="subunit">
    <text evidence="9">The complex comprises the extracytoplasmic solute receptor protein and the two transmembrane proteins.</text>
</comment>
<evidence type="ECO:0000256" key="9">
    <source>
        <dbReference type="RuleBase" id="RU369079"/>
    </source>
</evidence>
<keyword evidence="5 9" id="KW-0812">Transmembrane</keyword>
<keyword evidence="7 9" id="KW-0472">Membrane</keyword>
<evidence type="ECO:0000256" key="6">
    <source>
        <dbReference type="ARBA" id="ARBA00022989"/>
    </source>
</evidence>
<feature type="transmembrane region" description="Helical" evidence="9">
    <location>
        <begin position="42"/>
        <end position="60"/>
    </location>
</feature>
<reference evidence="11 12" key="1">
    <citation type="submission" date="2021-03" db="EMBL/GenBank/DDBJ databases">
        <title>Complete genome of Parasphingorhabdus_sp.JHSY0214.</title>
        <authorList>
            <person name="Yoo J.H."/>
            <person name="Bae J.W."/>
        </authorList>
    </citation>
    <scope>NUCLEOTIDE SEQUENCE [LARGE SCALE GENOMIC DNA]</scope>
    <source>
        <strain evidence="11 12">JHSY0214</strain>
    </source>
</reference>
<evidence type="ECO:0000256" key="2">
    <source>
        <dbReference type="ARBA" id="ARBA00022448"/>
    </source>
</evidence>
<feature type="transmembrane region" description="Helical" evidence="9">
    <location>
        <begin position="81"/>
        <end position="101"/>
    </location>
</feature>
<evidence type="ECO:0000256" key="4">
    <source>
        <dbReference type="ARBA" id="ARBA00022519"/>
    </source>
</evidence>
<sequence>MNVERALGYVLVLLFLASVLAVLWQVIGRYVLQSPSSVTEEISRFLLIWLGMLSTAYAFARRMHVGVDLMSAMLSERARKVVGKAIWSACTAFAILVLVYGGGRLVNITATLGQTSAALNLPMWVIYTVLPISGVLITYFALSFLLQADPVDTIDPLEAAND</sequence>
<comment type="subcellular location">
    <subcellularLocation>
        <location evidence="1 9">Cell inner membrane</location>
        <topology evidence="1 9">Multi-pass membrane protein</topology>
    </subcellularLocation>
</comment>
<evidence type="ECO:0000313" key="12">
    <source>
        <dbReference type="Proteomes" id="UP000663923"/>
    </source>
</evidence>
<feature type="transmembrane region" description="Helical" evidence="9">
    <location>
        <begin position="7"/>
        <end position="27"/>
    </location>
</feature>
<dbReference type="Pfam" id="PF04290">
    <property type="entry name" value="DctQ"/>
    <property type="match status" value="1"/>
</dbReference>
<keyword evidence="6 9" id="KW-1133">Transmembrane helix</keyword>
<dbReference type="PANTHER" id="PTHR35011:SF2">
    <property type="entry name" value="2,3-DIKETO-L-GULONATE TRAP TRANSPORTER SMALL PERMEASE PROTEIN YIAM"/>
    <property type="match status" value="1"/>
</dbReference>